<keyword evidence="3" id="KW-0653">Protein transport</keyword>
<keyword evidence="5" id="KW-1185">Reference proteome</keyword>
<dbReference type="EMBL" id="KQ965741">
    <property type="protein sequence ID" value="KXS18577.1"/>
    <property type="molecule type" value="Genomic_DNA"/>
</dbReference>
<name>A0A139AP97_GONPJ</name>
<dbReference type="OrthoDB" id="10255285at2759"/>
<dbReference type="GO" id="GO:0031267">
    <property type="term" value="F:small GTPase binding"/>
    <property type="evidence" value="ECO:0007669"/>
    <property type="project" value="TreeGrafter"/>
</dbReference>
<evidence type="ECO:0000313" key="4">
    <source>
        <dbReference type="EMBL" id="KXS18577.1"/>
    </source>
</evidence>
<proteinExistence type="inferred from homology"/>
<sequence>MPIHELFGGAITAIIPHEFVDASQLRQIPDTQEVFVHTRTDASIIVEILEVAEVGSGQCGSWHFWNIAEENGAKDQSQILAVQNWNTPSNNHLPANSFISVVRGQSLIAKYHEQAKNLVSVLVAVIRLPAPHSADIIITYNDPRIISAESSSAISVEGAVIGTGNFPTSNGSSSQAEAEFKELLESFSILDLSLFG</sequence>
<dbReference type="GO" id="GO:0006606">
    <property type="term" value="P:protein import into nucleus"/>
    <property type="evidence" value="ECO:0007669"/>
    <property type="project" value="TreeGrafter"/>
</dbReference>
<evidence type="ECO:0000313" key="5">
    <source>
        <dbReference type="Proteomes" id="UP000070544"/>
    </source>
</evidence>
<reference evidence="4 5" key="1">
    <citation type="journal article" date="2015" name="Genome Biol. Evol.">
        <title>Phylogenomic analyses indicate that early fungi evolved digesting cell walls of algal ancestors of land plants.</title>
        <authorList>
            <person name="Chang Y."/>
            <person name="Wang S."/>
            <person name="Sekimoto S."/>
            <person name="Aerts A.L."/>
            <person name="Choi C."/>
            <person name="Clum A."/>
            <person name="LaButti K.M."/>
            <person name="Lindquist E.A."/>
            <person name="Yee Ngan C."/>
            <person name="Ohm R.A."/>
            <person name="Salamov A.A."/>
            <person name="Grigoriev I.V."/>
            <person name="Spatafora J.W."/>
            <person name="Berbee M.L."/>
        </authorList>
    </citation>
    <scope>NUCLEOTIDE SEQUENCE [LARGE SCALE GENOMIC DNA]</scope>
    <source>
        <strain evidence="4 5">JEL478</strain>
    </source>
</reference>
<keyword evidence="2" id="KW-0813">Transport</keyword>
<dbReference type="Proteomes" id="UP000070544">
    <property type="component" value="Unassembled WGS sequence"/>
</dbReference>
<gene>
    <name evidence="4" type="ORF">M427DRAFT_53534</name>
</gene>
<dbReference type="GO" id="GO:0005634">
    <property type="term" value="C:nucleus"/>
    <property type="evidence" value="ECO:0007669"/>
    <property type="project" value="TreeGrafter"/>
</dbReference>
<protein>
    <submittedName>
        <fullName evidence="4">Mog1p/PsbP-like protein</fullName>
    </submittedName>
</protein>
<dbReference type="AlphaFoldDB" id="A0A139AP97"/>
<dbReference type="Pfam" id="PF04603">
    <property type="entry name" value="Mog1"/>
    <property type="match status" value="1"/>
</dbReference>
<dbReference type="PANTHER" id="PTHR15837">
    <property type="entry name" value="RAN GUANINE NUCLEOTIDE RELEASE FACTOR"/>
    <property type="match status" value="1"/>
</dbReference>
<organism evidence="4 5">
    <name type="scientific">Gonapodya prolifera (strain JEL478)</name>
    <name type="common">Monoblepharis prolifera</name>
    <dbReference type="NCBI Taxonomy" id="1344416"/>
    <lineage>
        <taxon>Eukaryota</taxon>
        <taxon>Fungi</taxon>
        <taxon>Fungi incertae sedis</taxon>
        <taxon>Chytridiomycota</taxon>
        <taxon>Chytridiomycota incertae sedis</taxon>
        <taxon>Monoblepharidomycetes</taxon>
        <taxon>Monoblepharidales</taxon>
        <taxon>Gonapodyaceae</taxon>
        <taxon>Gonapodya</taxon>
    </lineage>
</organism>
<dbReference type="STRING" id="1344416.A0A139AP97"/>
<accession>A0A139AP97</accession>
<dbReference type="InterPro" id="IPR007681">
    <property type="entry name" value="Mog1"/>
</dbReference>
<dbReference type="SUPFAM" id="SSF55724">
    <property type="entry name" value="Mog1p/PsbP-like"/>
    <property type="match status" value="1"/>
</dbReference>
<dbReference type="GO" id="GO:0005085">
    <property type="term" value="F:guanyl-nucleotide exchange factor activity"/>
    <property type="evidence" value="ECO:0007669"/>
    <property type="project" value="TreeGrafter"/>
</dbReference>
<evidence type="ECO:0000256" key="2">
    <source>
        <dbReference type="ARBA" id="ARBA00022448"/>
    </source>
</evidence>
<dbReference type="PANTHER" id="PTHR15837:SF0">
    <property type="entry name" value="RAN GUANINE NUCLEOTIDE RELEASE FACTOR"/>
    <property type="match status" value="1"/>
</dbReference>
<comment type="similarity">
    <text evidence="1">Belongs to the MOG1 family.</text>
</comment>
<evidence type="ECO:0000256" key="3">
    <source>
        <dbReference type="ARBA" id="ARBA00022927"/>
    </source>
</evidence>
<dbReference type="Gene3D" id="3.40.1000.10">
    <property type="entry name" value="Mog1/PsbP, alpha/beta/alpha sandwich"/>
    <property type="match status" value="1"/>
</dbReference>
<evidence type="ECO:0000256" key="1">
    <source>
        <dbReference type="ARBA" id="ARBA00010307"/>
    </source>
</evidence>
<dbReference type="InterPro" id="IPR016123">
    <property type="entry name" value="Mog1/PsbP_a/b/a-sand"/>
</dbReference>
<dbReference type="OMA" id="IDTVKVW"/>